<evidence type="ECO:0000256" key="1">
    <source>
        <dbReference type="SAM" id="Coils"/>
    </source>
</evidence>
<dbReference type="Proteomes" id="UP000256305">
    <property type="component" value="Unassembled WGS sequence"/>
</dbReference>
<protein>
    <submittedName>
        <fullName evidence="2">Uncharacterized protein</fullName>
    </submittedName>
</protein>
<keyword evidence="3" id="KW-1185">Reference proteome</keyword>
<organism evidence="2 3">
    <name type="scientific">Halobacillus trueperi</name>
    <dbReference type="NCBI Taxonomy" id="156205"/>
    <lineage>
        <taxon>Bacteria</taxon>
        <taxon>Bacillati</taxon>
        <taxon>Bacillota</taxon>
        <taxon>Bacilli</taxon>
        <taxon>Bacillales</taxon>
        <taxon>Bacillaceae</taxon>
        <taxon>Halobacillus</taxon>
    </lineage>
</organism>
<accession>A0A3E0J4D7</accession>
<evidence type="ECO:0000313" key="2">
    <source>
        <dbReference type="EMBL" id="REJ07740.1"/>
    </source>
</evidence>
<evidence type="ECO:0000313" key="3">
    <source>
        <dbReference type="Proteomes" id="UP000256305"/>
    </source>
</evidence>
<keyword evidence="1" id="KW-0175">Coiled coil</keyword>
<dbReference type="AlphaFoldDB" id="A0A3E0J4D7"/>
<name>A0A3E0J4D7_9BACI</name>
<comment type="caution">
    <text evidence="2">The sequence shown here is derived from an EMBL/GenBank/DDBJ whole genome shotgun (WGS) entry which is preliminary data.</text>
</comment>
<gene>
    <name evidence="2" type="ORF">DYE48_15345</name>
</gene>
<dbReference type="RefSeq" id="WP_115824391.1">
    <property type="nucleotide sequence ID" value="NZ_QUAE01000015.1"/>
</dbReference>
<sequence>MEELVDILRDIKMELQEMNRKLDDIDRSIESLKGSGVYDSVSDLYDKLDEIMGRGLYNSITDVNEKLDSISSSLDTIELNTI</sequence>
<proteinExistence type="predicted"/>
<reference evidence="2 3" key="1">
    <citation type="submission" date="2018-08" db="EMBL/GenBank/DDBJ databases">
        <title>Genome sequence of Halobacillus trueperi KCTC 3686.</title>
        <authorList>
            <person name="Cho K.H."/>
            <person name="Kwak M.-J."/>
            <person name="Kim B.-Y."/>
            <person name="Chun J."/>
        </authorList>
    </citation>
    <scope>NUCLEOTIDE SEQUENCE [LARGE SCALE GENOMIC DNA]</scope>
    <source>
        <strain evidence="2 3">KCTC 3686</strain>
    </source>
</reference>
<dbReference type="EMBL" id="QUAE01000015">
    <property type="protein sequence ID" value="REJ07740.1"/>
    <property type="molecule type" value="Genomic_DNA"/>
</dbReference>
<feature type="coiled-coil region" evidence="1">
    <location>
        <begin position="1"/>
        <end position="35"/>
    </location>
</feature>